<comment type="caution">
    <text evidence="3">The sequence shown here is derived from an EMBL/GenBank/DDBJ whole genome shotgun (WGS) entry which is preliminary data.</text>
</comment>
<accession>A0A2P7MYA9</accession>
<keyword evidence="2" id="KW-1133">Transmembrane helix</keyword>
<evidence type="ECO:0000313" key="3">
    <source>
        <dbReference type="EMBL" id="PSJ06215.1"/>
    </source>
</evidence>
<proteinExistence type="predicted"/>
<feature type="transmembrane region" description="Helical" evidence="2">
    <location>
        <begin position="29"/>
        <end position="50"/>
    </location>
</feature>
<dbReference type="EMBL" id="PXXO01000004">
    <property type="protein sequence ID" value="PSJ06215.1"/>
    <property type="molecule type" value="Genomic_DNA"/>
</dbReference>
<dbReference type="RefSeq" id="WP_106502249.1">
    <property type="nucleotide sequence ID" value="NZ_PXXO01000004.1"/>
</dbReference>
<name>A0A2P7MYA9_9CYAN</name>
<gene>
    <name evidence="3" type="ORF">C7K55_04575</name>
</gene>
<dbReference type="Proteomes" id="UP000243002">
    <property type="component" value="Unassembled WGS sequence"/>
</dbReference>
<sequence length="67" mass="7519">MRNRKPLPPSMEDQEDWPIDQGRPVLLRLLALLGALGFVMLGVNSLLPAFEPPSPKPMPDQRNRSIT</sequence>
<protein>
    <submittedName>
        <fullName evidence="3">Uncharacterized protein</fullName>
    </submittedName>
</protein>
<evidence type="ECO:0000256" key="1">
    <source>
        <dbReference type="SAM" id="MobiDB-lite"/>
    </source>
</evidence>
<evidence type="ECO:0000256" key="2">
    <source>
        <dbReference type="SAM" id="Phobius"/>
    </source>
</evidence>
<keyword evidence="2" id="KW-0472">Membrane</keyword>
<organism evidence="3 4">
    <name type="scientific">Cyanobium usitatum str. Tous</name>
    <dbReference type="NCBI Taxonomy" id="2116684"/>
    <lineage>
        <taxon>Bacteria</taxon>
        <taxon>Bacillati</taxon>
        <taxon>Cyanobacteriota</taxon>
        <taxon>Cyanophyceae</taxon>
        <taxon>Synechococcales</taxon>
        <taxon>Prochlorococcaceae</taxon>
        <taxon>Cyanobium</taxon>
    </lineage>
</organism>
<reference evidence="3 4" key="1">
    <citation type="journal article" date="2018" name="Environ. Microbiol.">
        <title>Ecological and genomic features of two widespread freshwater picocyanobacteria.</title>
        <authorList>
            <person name="Cabello-Yeves P.J."/>
            <person name="Picazo A."/>
            <person name="Camacho A."/>
            <person name="Callieri C."/>
            <person name="Rosselli R."/>
            <person name="Roda-Garcia J.J."/>
            <person name="Coutinho F.H."/>
            <person name="Rodriguez-Valera F."/>
        </authorList>
    </citation>
    <scope>NUCLEOTIDE SEQUENCE [LARGE SCALE GENOMIC DNA]</scope>
    <source>
        <strain evidence="3 4">Tous</strain>
    </source>
</reference>
<feature type="region of interest" description="Disordered" evidence="1">
    <location>
        <begin position="48"/>
        <end position="67"/>
    </location>
</feature>
<keyword evidence="4" id="KW-1185">Reference proteome</keyword>
<keyword evidence="2" id="KW-0812">Transmembrane</keyword>
<evidence type="ECO:0000313" key="4">
    <source>
        <dbReference type="Proteomes" id="UP000243002"/>
    </source>
</evidence>
<dbReference type="AlphaFoldDB" id="A0A2P7MYA9"/>